<protein>
    <submittedName>
        <fullName evidence="1">Pregnancy zone</fullName>
    </submittedName>
</protein>
<dbReference type="Proteomes" id="UP000032142">
    <property type="component" value="Unassembled WGS sequence"/>
</dbReference>
<sequence length="73" mass="8423">MPMRGYHLPMSQAINFTIVNDATYYKSHTPNALAFDSLSIRTQAFTYIKMHESHIHSLSSSQDLGMSHYEHHK</sequence>
<comment type="caution">
    <text evidence="1">The sequence shown here is derived from an EMBL/GenBank/DDBJ whole genome shotgun (WGS) entry which is preliminary data.</text>
</comment>
<accession>A0A0B0N4H4</accession>
<organism evidence="1 2">
    <name type="scientific">Gossypium arboreum</name>
    <name type="common">Tree cotton</name>
    <name type="synonym">Gossypium nanking</name>
    <dbReference type="NCBI Taxonomy" id="29729"/>
    <lineage>
        <taxon>Eukaryota</taxon>
        <taxon>Viridiplantae</taxon>
        <taxon>Streptophyta</taxon>
        <taxon>Embryophyta</taxon>
        <taxon>Tracheophyta</taxon>
        <taxon>Spermatophyta</taxon>
        <taxon>Magnoliopsida</taxon>
        <taxon>eudicotyledons</taxon>
        <taxon>Gunneridae</taxon>
        <taxon>Pentapetalae</taxon>
        <taxon>rosids</taxon>
        <taxon>malvids</taxon>
        <taxon>Malvales</taxon>
        <taxon>Malvaceae</taxon>
        <taxon>Malvoideae</taxon>
        <taxon>Gossypium</taxon>
    </lineage>
</organism>
<name>A0A0B0N4H4_GOSAR</name>
<evidence type="ECO:0000313" key="1">
    <source>
        <dbReference type="EMBL" id="KHG06749.1"/>
    </source>
</evidence>
<keyword evidence="2" id="KW-1185">Reference proteome</keyword>
<dbReference type="AlphaFoldDB" id="A0A0B0N4H4"/>
<evidence type="ECO:0000313" key="2">
    <source>
        <dbReference type="Proteomes" id="UP000032142"/>
    </source>
</evidence>
<reference evidence="2" key="1">
    <citation type="submission" date="2014-09" db="EMBL/GenBank/DDBJ databases">
        <authorList>
            <person name="Mudge J."/>
            <person name="Ramaraj T."/>
            <person name="Lindquist I.E."/>
            <person name="Bharti A.K."/>
            <person name="Sundararajan A."/>
            <person name="Cameron C.T."/>
            <person name="Woodward J.E."/>
            <person name="May G.D."/>
            <person name="Brubaker C."/>
            <person name="Broadhvest J."/>
            <person name="Wilkins T.A."/>
        </authorList>
    </citation>
    <scope>NUCLEOTIDE SEQUENCE</scope>
    <source>
        <strain evidence="2">cv. AKA8401</strain>
    </source>
</reference>
<proteinExistence type="predicted"/>
<dbReference type="EMBL" id="JRRC01459356">
    <property type="protein sequence ID" value="KHG06749.1"/>
    <property type="molecule type" value="Genomic_DNA"/>
</dbReference>
<gene>
    <name evidence="1" type="ORF">F383_33882</name>
</gene>